<dbReference type="Proteomes" id="UP000032702">
    <property type="component" value="Unassembled WGS sequence"/>
</dbReference>
<dbReference type="Gene3D" id="1.10.10.60">
    <property type="entry name" value="Homeodomain-like"/>
    <property type="match status" value="1"/>
</dbReference>
<sequence length="323" mass="35972">MRSSPRLLTSSGSRFVDRAWTRSTVGRPHALVDSWRDFSAKNAQAPTRSRHYPERMDRFTELPVSLPGLHAVRGTTTSLHTGVKEYYGVGRIEHGDTEWWGSGRVWHSAPGCILVKQPGDVVRHLAHRGPTTFTAVTLPTHEVARVQGEGRAVTIAQLEANDPRAAPFHRLIDAACAGADRLSLEVAVAEAVSALAVISHAQPDYSRPVRRAMEYIRERLGDSITLDDLADYADLDKFHLCRAFRTQIGMPPHTYLTHLRVARAKELLQRGGRASDVALQVGFYDQAQLTHHFKRLVGTTPARYGKSPRGPKYHSVLRLSQQQ</sequence>
<dbReference type="SMART" id="SM00342">
    <property type="entry name" value="HTH_ARAC"/>
    <property type="match status" value="1"/>
</dbReference>
<dbReference type="AlphaFoldDB" id="Q094A2"/>
<gene>
    <name evidence="6" type="ORF">STIAU_4172</name>
</gene>
<dbReference type="InterPro" id="IPR018060">
    <property type="entry name" value="HTH_AraC"/>
</dbReference>
<dbReference type="InterPro" id="IPR050204">
    <property type="entry name" value="AraC_XylS_family_regulators"/>
</dbReference>
<feature type="domain" description="HTH araC/xylS-type" evidence="5">
    <location>
        <begin position="210"/>
        <end position="307"/>
    </location>
</feature>
<evidence type="ECO:0000259" key="5">
    <source>
        <dbReference type="PROSITE" id="PS01124"/>
    </source>
</evidence>
<dbReference type="PROSITE" id="PS01124">
    <property type="entry name" value="HTH_ARAC_FAMILY_2"/>
    <property type="match status" value="1"/>
</dbReference>
<evidence type="ECO:0000256" key="3">
    <source>
        <dbReference type="ARBA" id="ARBA00023163"/>
    </source>
</evidence>
<dbReference type="InterPro" id="IPR009057">
    <property type="entry name" value="Homeodomain-like_sf"/>
</dbReference>
<feature type="region of interest" description="Disordered" evidence="4">
    <location>
        <begin position="300"/>
        <end position="323"/>
    </location>
</feature>
<dbReference type="GO" id="GO:0043565">
    <property type="term" value="F:sequence-specific DNA binding"/>
    <property type="evidence" value="ECO:0007669"/>
    <property type="project" value="InterPro"/>
</dbReference>
<proteinExistence type="predicted"/>
<organism evidence="6 7">
    <name type="scientific">Stigmatella aurantiaca (strain DW4/3-1)</name>
    <dbReference type="NCBI Taxonomy" id="378806"/>
    <lineage>
        <taxon>Bacteria</taxon>
        <taxon>Pseudomonadati</taxon>
        <taxon>Myxococcota</taxon>
        <taxon>Myxococcia</taxon>
        <taxon>Myxococcales</taxon>
        <taxon>Cystobacterineae</taxon>
        <taxon>Archangiaceae</taxon>
        <taxon>Stigmatella</taxon>
    </lineage>
</organism>
<dbReference type="Pfam" id="PF12833">
    <property type="entry name" value="HTH_18"/>
    <property type="match status" value="1"/>
</dbReference>
<dbReference type="PANTHER" id="PTHR46796">
    <property type="entry name" value="HTH-TYPE TRANSCRIPTIONAL ACTIVATOR RHAS-RELATED"/>
    <property type="match status" value="1"/>
</dbReference>
<evidence type="ECO:0000313" key="7">
    <source>
        <dbReference type="Proteomes" id="UP000032702"/>
    </source>
</evidence>
<evidence type="ECO:0000256" key="4">
    <source>
        <dbReference type="SAM" id="MobiDB-lite"/>
    </source>
</evidence>
<keyword evidence="2" id="KW-0238">DNA-binding</keyword>
<evidence type="ECO:0000313" key="6">
    <source>
        <dbReference type="EMBL" id="EAU67074.1"/>
    </source>
</evidence>
<comment type="caution">
    <text evidence="6">The sequence shown here is derived from an EMBL/GenBank/DDBJ whole genome shotgun (WGS) entry which is preliminary data.</text>
</comment>
<protein>
    <submittedName>
        <fullName evidence="6">Probable AraC-family transcriptional regulator, putative</fullName>
    </submittedName>
</protein>
<dbReference type="EMBL" id="AAMD01000041">
    <property type="protein sequence ID" value="EAU67074.1"/>
    <property type="molecule type" value="Genomic_DNA"/>
</dbReference>
<name>Q094A2_STIAD</name>
<reference evidence="6 7" key="1">
    <citation type="submission" date="2006-04" db="EMBL/GenBank/DDBJ databases">
        <authorList>
            <person name="Nierman W.C."/>
        </authorList>
    </citation>
    <scope>NUCLEOTIDE SEQUENCE [LARGE SCALE GENOMIC DNA]</scope>
    <source>
        <strain evidence="6 7">DW4/3-1</strain>
    </source>
</reference>
<dbReference type="SUPFAM" id="SSF46689">
    <property type="entry name" value="Homeodomain-like"/>
    <property type="match status" value="2"/>
</dbReference>
<keyword evidence="1" id="KW-0805">Transcription regulation</keyword>
<evidence type="ECO:0000256" key="1">
    <source>
        <dbReference type="ARBA" id="ARBA00023015"/>
    </source>
</evidence>
<keyword evidence="3" id="KW-0804">Transcription</keyword>
<dbReference type="GO" id="GO:0003700">
    <property type="term" value="F:DNA-binding transcription factor activity"/>
    <property type="evidence" value="ECO:0007669"/>
    <property type="project" value="InterPro"/>
</dbReference>
<evidence type="ECO:0000256" key="2">
    <source>
        <dbReference type="ARBA" id="ARBA00023125"/>
    </source>
</evidence>
<accession>Q094A2</accession>